<dbReference type="EMBL" id="JAAROL010000003">
    <property type="protein sequence ID" value="MBC1332029.1"/>
    <property type="molecule type" value="Genomic_DNA"/>
</dbReference>
<protein>
    <submittedName>
        <fullName evidence="1">Phage repressor protein</fullName>
    </submittedName>
</protein>
<evidence type="ECO:0000313" key="15">
    <source>
        <dbReference type="EMBL" id="MBC2239619.1"/>
    </source>
</evidence>
<dbReference type="STRING" id="1552123.EP57_01195"/>
<evidence type="ECO:0000313" key="34">
    <source>
        <dbReference type="Proteomes" id="UP000586951"/>
    </source>
</evidence>
<evidence type="ECO:0000313" key="3">
    <source>
        <dbReference type="EMBL" id="MBC1332029.1"/>
    </source>
</evidence>
<evidence type="ECO:0000313" key="27">
    <source>
        <dbReference type="Proteomes" id="UP000546244"/>
    </source>
</evidence>
<dbReference type="EMBL" id="JAARVG010000013">
    <property type="protein sequence ID" value="MBC1794371.1"/>
    <property type="molecule type" value="Genomic_DNA"/>
</dbReference>
<evidence type="ECO:0000313" key="11">
    <source>
        <dbReference type="EMBL" id="MBC2003436.1"/>
    </source>
</evidence>
<organism evidence="1 18">
    <name type="scientific">Listeria booriae</name>
    <dbReference type="NCBI Taxonomy" id="1552123"/>
    <lineage>
        <taxon>Bacteria</taxon>
        <taxon>Bacillati</taxon>
        <taxon>Bacillota</taxon>
        <taxon>Bacilli</taxon>
        <taxon>Bacillales</taxon>
        <taxon>Listeriaceae</taxon>
        <taxon>Listeria</taxon>
    </lineage>
</organism>
<evidence type="ECO:0000313" key="2">
    <source>
        <dbReference type="EMBL" id="MBC1317137.1"/>
    </source>
</evidence>
<proteinExistence type="predicted"/>
<gene>
    <name evidence="1" type="ORF">EP57_01195</name>
    <name evidence="3" type="ORF">HB759_08765</name>
    <name evidence="2" type="ORF">HB811_10135</name>
    <name evidence="4" type="ORF">HB836_10640</name>
    <name evidence="5" type="ORF">HB902_10310</name>
    <name evidence="7" type="ORF">HB904_15150</name>
    <name evidence="6" type="ORF">HB907_12715</name>
    <name evidence="17" type="ORF">HBP98_00120</name>
    <name evidence="8" type="ORF">HCA46_11630</name>
    <name evidence="9" type="ORF">HCA52_13130</name>
    <name evidence="10" type="ORF">HCA55_10245</name>
    <name evidence="11" type="ORF">HCA78_06665</name>
    <name evidence="12" type="ORF">HCB06_00150</name>
    <name evidence="16" type="ORF">HCB25_09300</name>
    <name evidence="13" type="ORF">HCB26_09480</name>
    <name evidence="14" type="ORF">HCB27_03155</name>
    <name evidence="15" type="ORF">HCB35_03925</name>
</gene>
<dbReference type="Proteomes" id="UP000029844">
    <property type="component" value="Unassembled WGS sequence"/>
</dbReference>
<evidence type="ECO:0000313" key="9">
    <source>
        <dbReference type="EMBL" id="MBC1794371.1"/>
    </source>
</evidence>
<evidence type="ECO:0000313" key="24">
    <source>
        <dbReference type="Proteomes" id="UP000541955"/>
    </source>
</evidence>
<dbReference type="Proteomes" id="UP000550367">
    <property type="component" value="Unassembled WGS sequence"/>
</dbReference>
<dbReference type="Proteomes" id="UP000574104">
    <property type="component" value="Unassembled WGS sequence"/>
</dbReference>
<dbReference type="EMBL" id="JAARSH010000011">
    <property type="protein sequence ID" value="MBC1617533.1"/>
    <property type="molecule type" value="Genomic_DNA"/>
</dbReference>
<dbReference type="EMBL" id="JAARYH010000003">
    <property type="protein sequence ID" value="MBC2166791.1"/>
    <property type="molecule type" value="Genomic_DNA"/>
</dbReference>
<dbReference type="Proteomes" id="UP000539064">
    <property type="component" value="Unassembled WGS sequence"/>
</dbReference>
<evidence type="ECO:0000313" key="33">
    <source>
        <dbReference type="Proteomes" id="UP000574104"/>
    </source>
</evidence>
<evidence type="ECO:0000313" key="4">
    <source>
        <dbReference type="EMBL" id="MBC1402057.1"/>
    </source>
</evidence>
<dbReference type="EMBL" id="JAARUV010000004">
    <property type="protein sequence ID" value="MBC1779493.1"/>
    <property type="molecule type" value="Genomic_DNA"/>
</dbReference>
<evidence type="ECO:0000313" key="8">
    <source>
        <dbReference type="EMBL" id="MBC1779493.1"/>
    </source>
</evidence>
<dbReference type="eggNOG" id="COG0681">
    <property type="taxonomic scope" value="Bacteria"/>
</dbReference>
<dbReference type="Proteomes" id="UP000541955">
    <property type="component" value="Unassembled WGS sequence"/>
</dbReference>
<evidence type="ECO:0000313" key="12">
    <source>
        <dbReference type="EMBL" id="MBC2115025.1"/>
    </source>
</evidence>
<dbReference type="Proteomes" id="UP000547643">
    <property type="component" value="Unassembled WGS sequence"/>
</dbReference>
<evidence type="ECO:0000313" key="21">
    <source>
        <dbReference type="Proteomes" id="UP000532866"/>
    </source>
</evidence>
<accession>A0A099WIU2</accession>
<dbReference type="GeneID" id="58716062"/>
<evidence type="ECO:0000313" key="13">
    <source>
        <dbReference type="EMBL" id="MBC2166791.1"/>
    </source>
</evidence>
<evidence type="ECO:0000313" key="25">
    <source>
        <dbReference type="Proteomes" id="UP000543379"/>
    </source>
</evidence>
<dbReference type="EMBL" id="JAARMV010000001">
    <property type="protein sequence ID" value="MBC2370405.1"/>
    <property type="molecule type" value="Genomic_DNA"/>
</dbReference>
<dbReference type="EMBL" id="JAAROV010000003">
    <property type="protein sequence ID" value="MBC1317137.1"/>
    <property type="molecule type" value="Genomic_DNA"/>
</dbReference>
<evidence type="ECO:0000313" key="20">
    <source>
        <dbReference type="Proteomes" id="UP000529446"/>
    </source>
</evidence>
<dbReference type="Proteomes" id="UP000546244">
    <property type="component" value="Unassembled WGS sequence"/>
</dbReference>
<dbReference type="EMBL" id="JAARZA010000002">
    <property type="protein sequence ID" value="MBC2239619.1"/>
    <property type="molecule type" value="Genomic_DNA"/>
</dbReference>
<dbReference type="EMBL" id="JAARYY010000004">
    <property type="protein sequence ID" value="MBC2244258.1"/>
    <property type="molecule type" value="Genomic_DNA"/>
</dbReference>
<evidence type="ECO:0000313" key="29">
    <source>
        <dbReference type="Proteomes" id="UP000547643"/>
    </source>
</evidence>
<dbReference type="Proteomes" id="UP000546806">
    <property type="component" value="Unassembled WGS sequence"/>
</dbReference>
<evidence type="ECO:0000313" key="5">
    <source>
        <dbReference type="EMBL" id="MBC1562461.1"/>
    </source>
</evidence>
<dbReference type="OrthoDB" id="8448202at2"/>
<evidence type="ECO:0000313" key="22">
    <source>
        <dbReference type="Proteomes" id="UP000539064"/>
    </source>
</evidence>
<evidence type="ECO:0000313" key="28">
    <source>
        <dbReference type="Proteomes" id="UP000546806"/>
    </source>
</evidence>
<dbReference type="Proteomes" id="UP000519573">
    <property type="component" value="Unassembled WGS sequence"/>
</dbReference>
<evidence type="ECO:0000313" key="26">
    <source>
        <dbReference type="Proteomes" id="UP000544413"/>
    </source>
</evidence>
<dbReference type="EMBL" id="JAARRW010000003">
    <property type="protein sequence ID" value="MBC1562461.1"/>
    <property type="molecule type" value="Genomic_DNA"/>
</dbReference>
<evidence type="ECO:0000313" key="16">
    <source>
        <dbReference type="EMBL" id="MBC2244258.1"/>
    </source>
</evidence>
<evidence type="ECO:0000313" key="14">
    <source>
        <dbReference type="EMBL" id="MBC2175604.1"/>
    </source>
</evidence>
<keyword evidence="18" id="KW-1185">Reference proteome</keyword>
<evidence type="ECO:0000313" key="7">
    <source>
        <dbReference type="EMBL" id="MBC1617533.1"/>
    </source>
</evidence>
<evidence type="ECO:0000313" key="17">
    <source>
        <dbReference type="EMBL" id="MBC2370405.1"/>
    </source>
</evidence>
<dbReference type="EMBL" id="JAARXI010000001">
    <property type="protein sequence ID" value="MBC2115025.1"/>
    <property type="molecule type" value="Genomic_DNA"/>
</dbReference>
<dbReference type="Proteomes" id="UP000544413">
    <property type="component" value="Unassembled WGS sequence"/>
</dbReference>
<dbReference type="Proteomes" id="UP000532866">
    <property type="component" value="Unassembled WGS sequence"/>
</dbReference>
<evidence type="ECO:0000313" key="31">
    <source>
        <dbReference type="Proteomes" id="UP000550367"/>
    </source>
</evidence>
<evidence type="ECO:0000313" key="10">
    <source>
        <dbReference type="EMBL" id="MBC1797113.1"/>
    </source>
</evidence>
<dbReference type="Proteomes" id="UP000543379">
    <property type="component" value="Unassembled WGS sequence"/>
</dbReference>
<evidence type="ECO:0000313" key="6">
    <source>
        <dbReference type="EMBL" id="MBC1566267.1"/>
    </source>
</evidence>
<dbReference type="EMBL" id="JAARVD010000005">
    <property type="protein sequence ID" value="MBC1797113.1"/>
    <property type="molecule type" value="Genomic_DNA"/>
</dbReference>
<evidence type="ECO:0000313" key="1">
    <source>
        <dbReference type="EMBL" id="KGL44601.1"/>
    </source>
</evidence>
<dbReference type="EMBL" id="JAARWW010000002">
    <property type="protein sequence ID" value="MBC2003436.1"/>
    <property type="molecule type" value="Genomic_DNA"/>
</dbReference>
<name>A0A099WIU2_9LIST</name>
<dbReference type="Proteomes" id="UP000586951">
    <property type="component" value="Unassembled WGS sequence"/>
</dbReference>
<dbReference type="EMBL" id="JAARRU010000003">
    <property type="protein sequence ID" value="MBC1566267.1"/>
    <property type="molecule type" value="Genomic_DNA"/>
</dbReference>
<dbReference type="AlphaFoldDB" id="A0A099WIU2"/>
<sequence length="105" mass="11932">MSKASFIASLLQQGQFIEKYKEAGNSMLPIIKSNQPVSLVPVTADTILEVKDIVFCKVKGNYYTHLISATRVRNNQTEYQISNNHGFVNGWVKKRNIFGKVVKIW</sequence>
<evidence type="ECO:0000313" key="23">
    <source>
        <dbReference type="Proteomes" id="UP000541735"/>
    </source>
</evidence>
<evidence type="ECO:0000313" key="30">
    <source>
        <dbReference type="Proteomes" id="UP000548082"/>
    </source>
</evidence>
<dbReference type="Proteomes" id="UP000548082">
    <property type="component" value="Unassembled WGS sequence"/>
</dbReference>
<evidence type="ECO:0000313" key="19">
    <source>
        <dbReference type="Proteomes" id="UP000519573"/>
    </source>
</evidence>
<dbReference type="EMBL" id="JNFA01000002">
    <property type="protein sequence ID" value="KGL44601.1"/>
    <property type="molecule type" value="Genomic_DNA"/>
</dbReference>
<dbReference type="RefSeq" id="WP_036083375.1">
    <property type="nucleotide sequence ID" value="NZ_CBCSHQ010000008.1"/>
</dbReference>
<reference evidence="19 20" key="2">
    <citation type="submission" date="2020-03" db="EMBL/GenBank/DDBJ databases">
        <title>Soil Listeria distribution.</title>
        <authorList>
            <person name="Liao J."/>
            <person name="Wiedmann M."/>
        </authorList>
    </citation>
    <scope>NUCLEOTIDE SEQUENCE [LARGE SCALE GENOMIC DNA]</scope>
    <source>
        <strain evidence="15 32">FSL L7-0149</strain>
        <strain evidence="16 31">FSL L7-0153</strain>
        <strain evidence="13 19">FSL L7-0245</strain>
        <strain evidence="14 23">FSL L7-0259</strain>
        <strain evidence="12 20">FSL L7-0360</strain>
        <strain evidence="11 28">FSL L7-0435</strain>
        <strain evidence="9 22">FSL L7-0978</strain>
        <strain evidence="10 30">FSL L7-0990</strain>
        <strain evidence="8 29">FSL L7-1017</strain>
        <strain evidence="7 33">FSL L7-1299</strain>
        <strain evidence="5 24">FSL L7-1387</strain>
        <strain evidence="6 34">FSL L7-1427</strain>
        <strain evidence="4 26">FSL L7-1658</strain>
        <strain evidence="2 25">FSL L7-1816</strain>
        <strain evidence="3 21">FSL L7-1833</strain>
        <strain evidence="17 27">FSL L7-1850</strain>
    </source>
</reference>
<evidence type="ECO:0000313" key="32">
    <source>
        <dbReference type="Proteomes" id="UP000553016"/>
    </source>
</evidence>
<dbReference type="Proteomes" id="UP000553016">
    <property type="component" value="Unassembled WGS sequence"/>
</dbReference>
<comment type="caution">
    <text evidence="1">The sequence shown here is derived from an EMBL/GenBank/DDBJ whole genome shotgun (WGS) entry which is preliminary data.</text>
</comment>
<evidence type="ECO:0000313" key="18">
    <source>
        <dbReference type="Proteomes" id="UP000029844"/>
    </source>
</evidence>
<reference evidence="1 18" key="1">
    <citation type="submission" date="2014-05" db="EMBL/GenBank/DDBJ databases">
        <title>Novel Listeriaceae from food processing environments.</title>
        <authorList>
            <person name="den Bakker H.C."/>
        </authorList>
    </citation>
    <scope>NUCLEOTIDE SEQUENCE [LARGE SCALE GENOMIC DNA]</scope>
    <source>
        <strain evidence="1 18">FSL A5-0281</strain>
    </source>
</reference>
<dbReference type="Proteomes" id="UP000541735">
    <property type="component" value="Unassembled WGS sequence"/>
</dbReference>
<dbReference type="EMBL" id="JAARPT010000005">
    <property type="protein sequence ID" value="MBC1402057.1"/>
    <property type="molecule type" value="Genomic_DNA"/>
</dbReference>
<dbReference type="Proteomes" id="UP000529446">
    <property type="component" value="Unassembled WGS sequence"/>
</dbReference>
<dbReference type="EMBL" id="JAARYD010000002">
    <property type="protein sequence ID" value="MBC2175604.1"/>
    <property type="molecule type" value="Genomic_DNA"/>
</dbReference>